<evidence type="ECO:0000313" key="1">
    <source>
        <dbReference type="EMBL" id="RYR74620.1"/>
    </source>
</evidence>
<reference evidence="1 2" key="1">
    <citation type="submission" date="2019-01" db="EMBL/GenBank/DDBJ databases">
        <title>Sequencing of cultivated peanut Arachis hypogaea provides insights into genome evolution and oil improvement.</title>
        <authorList>
            <person name="Chen X."/>
        </authorList>
    </citation>
    <scope>NUCLEOTIDE SEQUENCE [LARGE SCALE GENOMIC DNA]</scope>
    <source>
        <strain evidence="2">cv. Fuhuasheng</strain>
        <tissue evidence="1">Leaves</tissue>
    </source>
</reference>
<proteinExistence type="predicted"/>
<dbReference type="Proteomes" id="UP000289738">
    <property type="component" value="Chromosome A02"/>
</dbReference>
<gene>
    <name evidence="1" type="ORF">Ahy_A02g009346</name>
</gene>
<sequence length="70" mass="7831">MISPAPLNAAKSQWQFKTMISNINLQTHLSTIEIPTITRDPDNPPNSLSFSRISITIIIARPTRINELTT</sequence>
<comment type="caution">
    <text evidence="1">The sequence shown here is derived from an EMBL/GenBank/DDBJ whole genome shotgun (WGS) entry which is preliminary data.</text>
</comment>
<dbReference type="AlphaFoldDB" id="A0A445EGR5"/>
<accession>A0A445EGR5</accession>
<name>A0A445EGR5_ARAHY</name>
<keyword evidence="2" id="KW-1185">Reference proteome</keyword>
<dbReference type="EMBL" id="SDMP01000002">
    <property type="protein sequence ID" value="RYR74620.1"/>
    <property type="molecule type" value="Genomic_DNA"/>
</dbReference>
<organism evidence="1 2">
    <name type="scientific">Arachis hypogaea</name>
    <name type="common">Peanut</name>
    <dbReference type="NCBI Taxonomy" id="3818"/>
    <lineage>
        <taxon>Eukaryota</taxon>
        <taxon>Viridiplantae</taxon>
        <taxon>Streptophyta</taxon>
        <taxon>Embryophyta</taxon>
        <taxon>Tracheophyta</taxon>
        <taxon>Spermatophyta</taxon>
        <taxon>Magnoliopsida</taxon>
        <taxon>eudicotyledons</taxon>
        <taxon>Gunneridae</taxon>
        <taxon>Pentapetalae</taxon>
        <taxon>rosids</taxon>
        <taxon>fabids</taxon>
        <taxon>Fabales</taxon>
        <taxon>Fabaceae</taxon>
        <taxon>Papilionoideae</taxon>
        <taxon>50 kb inversion clade</taxon>
        <taxon>dalbergioids sensu lato</taxon>
        <taxon>Dalbergieae</taxon>
        <taxon>Pterocarpus clade</taxon>
        <taxon>Arachis</taxon>
    </lineage>
</organism>
<evidence type="ECO:0000313" key="2">
    <source>
        <dbReference type="Proteomes" id="UP000289738"/>
    </source>
</evidence>
<protein>
    <submittedName>
        <fullName evidence="1">Uncharacterized protein</fullName>
    </submittedName>
</protein>